<dbReference type="PANTHER" id="PTHR16088">
    <property type="entry name" value="YY1 ASSOCIATED PROTEIN-RELATED"/>
    <property type="match status" value="1"/>
</dbReference>
<feature type="compositionally biased region" description="Low complexity" evidence="4">
    <location>
        <begin position="247"/>
        <end position="262"/>
    </location>
</feature>
<feature type="region of interest" description="Disordered" evidence="4">
    <location>
        <begin position="1379"/>
        <end position="1418"/>
    </location>
</feature>
<feature type="region of interest" description="Disordered" evidence="4">
    <location>
        <begin position="999"/>
        <end position="1020"/>
    </location>
</feature>
<proteinExistence type="predicted"/>
<feature type="region of interest" description="Disordered" evidence="4">
    <location>
        <begin position="773"/>
        <end position="813"/>
    </location>
</feature>
<keyword evidence="2" id="KW-0804">Transcription</keyword>
<accession>A0A8W8IB88</accession>
<feature type="compositionally biased region" description="Acidic residues" evidence="4">
    <location>
        <begin position="1544"/>
        <end position="1565"/>
    </location>
</feature>
<keyword evidence="1" id="KW-0805">Transcription regulation</keyword>
<feature type="region of interest" description="Disordered" evidence="4">
    <location>
        <begin position="206"/>
        <end position="294"/>
    </location>
</feature>
<dbReference type="GO" id="GO:0006355">
    <property type="term" value="P:regulation of DNA-templated transcription"/>
    <property type="evidence" value="ECO:0007669"/>
    <property type="project" value="TreeGrafter"/>
</dbReference>
<feature type="region of interest" description="Disordered" evidence="4">
    <location>
        <begin position="1516"/>
        <end position="1565"/>
    </location>
</feature>
<feature type="region of interest" description="Disordered" evidence="4">
    <location>
        <begin position="1142"/>
        <end position="1161"/>
    </location>
</feature>
<dbReference type="Proteomes" id="UP000005408">
    <property type="component" value="Unassembled WGS sequence"/>
</dbReference>
<protein>
    <recommendedName>
        <fullName evidence="7">GON-4-like protein</fullName>
    </recommendedName>
</protein>
<evidence type="ECO:0000313" key="5">
    <source>
        <dbReference type="EnsemblMetazoa" id="G13226.1:cds"/>
    </source>
</evidence>
<evidence type="ECO:0000256" key="4">
    <source>
        <dbReference type="SAM" id="MobiDB-lite"/>
    </source>
</evidence>
<dbReference type="GO" id="GO:0005634">
    <property type="term" value="C:nucleus"/>
    <property type="evidence" value="ECO:0007669"/>
    <property type="project" value="TreeGrafter"/>
</dbReference>
<feature type="region of interest" description="Disordered" evidence="4">
    <location>
        <begin position="1462"/>
        <end position="1504"/>
    </location>
</feature>
<keyword evidence="6" id="KW-1185">Reference proteome</keyword>
<sequence>MDVNDGSIEGSNEGTVTREKINTDTLHTIDISELREPPVKVTPRTPTRGIKRSQGKSTLIKSCKRKKLSLSKQPSEGDDLSQGEEALADNECSDDSDSEGWHILEEESEGELEKALEENASRNKLTAYNVKTILHQVITNEHVVAMVRNTILNEVTSKDELKEAAYEPKMTRAKVKKAIEEKGDVMHPWPLTPLKKKEEHVKTILDIELSEEEEEDDDYNPEKEKEGSFSDEDSESVTSSQVSDLGSPCPSTPLTPRTPTSSLGSAADLHTTPTTEKEYKGPFLSPMGPPRLIPSYRQSLSKKFQEAEEMSERLREEQTIAARTRSKLSLEDTSIIDLESTFVPPDFTPDMYDTQCEDEDWQGFLQSLYKPPESENTNDGMDDEEKDPEYNYLAEVDDLIDSDEELRDDRAVKISKKEMNELMDELFDYYQETQPMEEEEKKVMKFKAKAHYKRQASEADGQQSAESQSYVMSDNEREQIADQMRKHVQLLTQMYVSAMGNQSEYKEVADYSKNLLMELNQFSITNTQCITPHSLYNAANLPEAVQLVNKDMEWEQIERVKPNRKVQYISSEKSIASLLVQNYHTLSKQKKDLILNIVGDVHSKSVGDTLQSNKQCIPHFTSQQKQLIWTSPVFMYPELLPHGAFLFREDVDRSNRRVVFTESEDRLMVLGLDQFKHLPYFHQLIRKFLLPSKTEEQIRVRIKNMTSSKASQNIIKNFKLTKKLPEFPRFTGVFSSCDMMPPRDQPTEKLPTWCKELKIREILASSDEEVERRASIQRSSSVNLPVESAGKQMIDDSRSNSAPATPMTASQDPNPVQALVISPLLTPEKSSLPTMSSTSTPVLLTSGSTQDEALPLNTILLTNKSLSLARELSLSLSSSSGLTKSSSQAFNPLSSPSVSCSSNVCTKSLDSPLTSSALPAVSSQLTNLVSVSSDHYVNELSKQTTTAPVLYSSQTVYVQNTAIQTRPSAIVADSMESSQPFTTSSYQSMPIISCQKHTSSTLSSQSRNLPTTLPPLGDKPVTRGRAVLWSDGDTGTVSSSFESTQEVITSDIKSTSNSQPERCISPDTIEPTVKMKKTDSNDAENLKCSTNQSFKESHESLNKTKKVPFSPGFIPLHQESGQSELLGNPGSPILIRVMDSVSGGSTDKGKEKNLSVTETNSNQNAVVCESDFDTEQRENKGKTASQSTVGNVFFSDNMIQDSSSFHSLSDVSDNSHDTTLVASGNSSVSSPRPVEISTGTKTHSASFGKATKVVSPRPVNNAGPPVSTPSTVQEKIQTSEHTQPQRLLAIPIENRFNVNKLTPTKLPVDHDQGNPNRSQLIGTMSSISSAQPKPVASGGSMKSALQIVAAYSSLMISPKRGPSKFAQKAQETTPVKCKYRPLAPKPCTSPAKAVSPYLTPRKSPRKSPRRQQLQKQARAICPKGLVVKMVISPSKKAASQIMNRVLGKTQCKILPRPPCVNRSNLQISPGGSLSSKSPASVKAAVDETETEEEGMETASECDTVESEYLSDEVLDDVSQQKKQSARKNLQKKFHKHREQRNSVESDDTEVEDPNLYDSQDDNEDDSEHLADLMAASTTIKFNPKTILSKDPKDLSSKTKRRKDATLAMLAPDIVDTDPQKDDRDTAFAQAYLTKAAEALKDDFTTYEQFLKLLYEFGRSEQSPIKV</sequence>
<feature type="region of interest" description="Disordered" evidence="4">
    <location>
        <begin position="1222"/>
        <end position="1249"/>
    </location>
</feature>
<evidence type="ECO:0000256" key="2">
    <source>
        <dbReference type="ARBA" id="ARBA00023163"/>
    </source>
</evidence>
<feature type="compositionally biased region" description="Low complexity" evidence="4">
    <location>
        <begin position="1468"/>
        <end position="1483"/>
    </location>
</feature>
<feature type="region of interest" description="Disordered" evidence="4">
    <location>
        <begin position="879"/>
        <end position="900"/>
    </location>
</feature>
<evidence type="ECO:0008006" key="7">
    <source>
        <dbReference type="Google" id="ProtNLM"/>
    </source>
</evidence>
<feature type="compositionally biased region" description="Basic residues" evidence="4">
    <location>
        <begin position="1523"/>
        <end position="1538"/>
    </location>
</feature>
<evidence type="ECO:0000256" key="1">
    <source>
        <dbReference type="ARBA" id="ARBA00023015"/>
    </source>
</evidence>
<dbReference type="InterPro" id="IPR052435">
    <property type="entry name" value="YY1-Transcr_Regul"/>
</dbReference>
<reference evidence="5" key="1">
    <citation type="submission" date="2022-08" db="UniProtKB">
        <authorList>
            <consortium name="EnsemblMetazoa"/>
        </authorList>
    </citation>
    <scope>IDENTIFICATION</scope>
    <source>
        <strain evidence="5">05x7-T-G4-1.051#20</strain>
    </source>
</reference>
<evidence type="ECO:0000256" key="3">
    <source>
        <dbReference type="ARBA" id="ARBA00023242"/>
    </source>
</evidence>
<feature type="compositionally biased region" description="Acidic residues" evidence="4">
    <location>
        <begin position="1486"/>
        <end position="1495"/>
    </location>
</feature>
<feature type="compositionally biased region" description="Low complexity" evidence="4">
    <location>
        <begin position="39"/>
        <end position="48"/>
    </location>
</feature>
<feature type="region of interest" description="Disordered" evidence="4">
    <location>
        <begin position="1"/>
        <end position="98"/>
    </location>
</feature>
<keyword evidence="3" id="KW-0539">Nucleus</keyword>
<dbReference type="GO" id="GO:0003712">
    <property type="term" value="F:transcription coregulator activity"/>
    <property type="evidence" value="ECO:0007669"/>
    <property type="project" value="TreeGrafter"/>
</dbReference>
<feature type="compositionally biased region" description="Acidic residues" evidence="4">
    <location>
        <begin position="76"/>
        <end position="98"/>
    </location>
</feature>
<feature type="compositionally biased region" description="Polar residues" evidence="4">
    <location>
        <begin position="799"/>
        <end position="813"/>
    </location>
</feature>
<dbReference type="EnsemblMetazoa" id="G13226.1">
    <property type="protein sequence ID" value="G13226.1:cds"/>
    <property type="gene ID" value="G13226"/>
</dbReference>
<name>A0A8W8IB88_MAGGI</name>
<organism evidence="5 6">
    <name type="scientific">Magallana gigas</name>
    <name type="common">Pacific oyster</name>
    <name type="synonym">Crassostrea gigas</name>
    <dbReference type="NCBI Taxonomy" id="29159"/>
    <lineage>
        <taxon>Eukaryota</taxon>
        <taxon>Metazoa</taxon>
        <taxon>Spiralia</taxon>
        <taxon>Lophotrochozoa</taxon>
        <taxon>Mollusca</taxon>
        <taxon>Bivalvia</taxon>
        <taxon>Autobranchia</taxon>
        <taxon>Pteriomorphia</taxon>
        <taxon>Ostreida</taxon>
        <taxon>Ostreoidea</taxon>
        <taxon>Ostreidae</taxon>
        <taxon>Magallana</taxon>
    </lineage>
</organism>
<feature type="compositionally biased region" description="Polar residues" evidence="4">
    <location>
        <begin position="999"/>
        <end position="1011"/>
    </location>
</feature>
<evidence type="ECO:0000313" key="6">
    <source>
        <dbReference type="Proteomes" id="UP000005408"/>
    </source>
</evidence>
<dbReference type="PANTHER" id="PTHR16088:SF3">
    <property type="entry name" value="GON-4-LIKE PROTEIN"/>
    <property type="match status" value="1"/>
</dbReference>
<feature type="compositionally biased region" description="Acidic residues" evidence="4">
    <location>
        <begin position="208"/>
        <end position="219"/>
    </location>
</feature>